<evidence type="ECO:0000313" key="4">
    <source>
        <dbReference type="Proteomes" id="UP000034096"/>
    </source>
</evidence>
<organism evidence="3 4">
    <name type="scientific">Candidatus Woesebacteria bacterium GW2011_GWC1_38_13</name>
    <dbReference type="NCBI Taxonomy" id="1618583"/>
    <lineage>
        <taxon>Bacteria</taxon>
        <taxon>Candidatus Woeseibacteriota</taxon>
    </lineage>
</organism>
<dbReference type="Proteomes" id="UP000034096">
    <property type="component" value="Unassembled WGS sequence"/>
</dbReference>
<sequence length="204" mass="22623">MSWQAYLIISILLLSCNGLFHRSLLKDDDSSPLAQTIIFLGIGGILAITIAILRGNLNLHIPPSLVWNFLLLAAILTPAYILKYKAFQHIGASEVVIFSVTGRLWNVIGAHLFLNEAVTIKVVAGAIIIVAGVVITRLENRKILLNEGVIFVLISAFLFGMGDINGFYILRSYDWQSKLLCFACSIPWECFHFIGHIRSDKTPL</sequence>
<keyword evidence="1" id="KW-1133">Transmembrane helix</keyword>
<feature type="transmembrane region" description="Helical" evidence="1">
    <location>
        <begin position="65"/>
        <end position="83"/>
    </location>
</feature>
<proteinExistence type="predicted"/>
<keyword evidence="1" id="KW-0472">Membrane</keyword>
<evidence type="ECO:0000256" key="1">
    <source>
        <dbReference type="SAM" id="Phobius"/>
    </source>
</evidence>
<feature type="transmembrane region" description="Helical" evidence="1">
    <location>
        <begin position="6"/>
        <end position="25"/>
    </location>
</feature>
<keyword evidence="1" id="KW-0812">Transmembrane</keyword>
<evidence type="ECO:0000313" key="3">
    <source>
        <dbReference type="EMBL" id="KKQ55889.1"/>
    </source>
</evidence>
<accession>A0A0G0L396</accession>
<feature type="transmembrane region" description="Helical" evidence="1">
    <location>
        <begin position="37"/>
        <end position="53"/>
    </location>
</feature>
<gene>
    <name evidence="3" type="ORF">US75_C0012G0032</name>
</gene>
<dbReference type="Pfam" id="PF00892">
    <property type="entry name" value="EamA"/>
    <property type="match status" value="1"/>
</dbReference>
<dbReference type="EMBL" id="LBUE01000012">
    <property type="protein sequence ID" value="KKQ55889.1"/>
    <property type="molecule type" value="Genomic_DNA"/>
</dbReference>
<feature type="transmembrane region" description="Helical" evidence="1">
    <location>
        <begin position="150"/>
        <end position="170"/>
    </location>
</feature>
<dbReference type="InterPro" id="IPR000620">
    <property type="entry name" value="EamA_dom"/>
</dbReference>
<reference evidence="3 4" key="1">
    <citation type="journal article" date="2015" name="Nature">
        <title>rRNA introns, odd ribosomes, and small enigmatic genomes across a large radiation of phyla.</title>
        <authorList>
            <person name="Brown C.T."/>
            <person name="Hug L.A."/>
            <person name="Thomas B.C."/>
            <person name="Sharon I."/>
            <person name="Castelle C.J."/>
            <person name="Singh A."/>
            <person name="Wilkins M.J."/>
            <person name="Williams K.H."/>
            <person name="Banfield J.F."/>
        </authorList>
    </citation>
    <scope>NUCLEOTIDE SEQUENCE [LARGE SCALE GENOMIC DNA]</scope>
</reference>
<feature type="transmembrane region" description="Helical" evidence="1">
    <location>
        <begin position="120"/>
        <end position="138"/>
    </location>
</feature>
<dbReference type="InterPro" id="IPR037185">
    <property type="entry name" value="EmrE-like"/>
</dbReference>
<dbReference type="AlphaFoldDB" id="A0A0G0L396"/>
<comment type="caution">
    <text evidence="3">The sequence shown here is derived from an EMBL/GenBank/DDBJ whole genome shotgun (WGS) entry which is preliminary data.</text>
</comment>
<dbReference type="GO" id="GO:0016020">
    <property type="term" value="C:membrane"/>
    <property type="evidence" value="ECO:0007669"/>
    <property type="project" value="InterPro"/>
</dbReference>
<feature type="domain" description="EamA" evidence="2">
    <location>
        <begin position="2"/>
        <end position="136"/>
    </location>
</feature>
<protein>
    <recommendedName>
        <fullName evidence="2">EamA domain-containing protein</fullName>
    </recommendedName>
</protein>
<dbReference type="STRING" id="1618583.US75_C0012G0032"/>
<name>A0A0G0L396_9BACT</name>
<dbReference type="SUPFAM" id="SSF103481">
    <property type="entry name" value="Multidrug resistance efflux transporter EmrE"/>
    <property type="match status" value="1"/>
</dbReference>
<evidence type="ECO:0000259" key="2">
    <source>
        <dbReference type="Pfam" id="PF00892"/>
    </source>
</evidence>